<keyword evidence="3" id="KW-1185">Reference proteome</keyword>
<dbReference type="Pfam" id="PF02464">
    <property type="entry name" value="CinA"/>
    <property type="match status" value="1"/>
</dbReference>
<reference evidence="2 3" key="1">
    <citation type="journal article" date="2019" name="Int. J. Syst. Evol. Microbiol.">
        <title>The Global Catalogue of Microorganisms (GCM) 10K type strain sequencing project: providing services to taxonomists for standard genome sequencing and annotation.</title>
        <authorList>
            <consortium name="The Broad Institute Genomics Platform"/>
            <consortium name="The Broad Institute Genome Sequencing Center for Infectious Disease"/>
            <person name="Wu L."/>
            <person name="Ma J."/>
        </authorList>
    </citation>
    <scope>NUCLEOTIDE SEQUENCE [LARGE SCALE GENOMIC DNA]</scope>
    <source>
        <strain evidence="2 3">JCM 13378</strain>
    </source>
</reference>
<proteinExistence type="predicted"/>
<evidence type="ECO:0000313" key="2">
    <source>
        <dbReference type="EMBL" id="GAA0353306.1"/>
    </source>
</evidence>
<dbReference type="InterPro" id="IPR008136">
    <property type="entry name" value="CinA_C"/>
</dbReference>
<dbReference type="InterPro" id="IPR036653">
    <property type="entry name" value="CinA-like_C"/>
</dbReference>
<dbReference type="SUPFAM" id="SSF142433">
    <property type="entry name" value="CinA-like"/>
    <property type="match status" value="1"/>
</dbReference>
<sequence length="169" mass="17806">MLLSGLEKMTTETSLRLAGELGDTLKQKGWTMTCAESCTGGGIGYAITSVSGSSSWFERGFITYSNQAKQDLLGVQTDTLVVHGAVSAQTVEEMAQGALNAAKADMAIAVSGIAGPDGGSPEKPVGTVWFGLALKGETKSVLQRFEGDRQQIRQQAVEFALRFGAEAIR</sequence>
<name>A0ABN0X2H4_9ALTE</name>
<feature type="domain" description="CinA C-terminal" evidence="1">
    <location>
        <begin position="17"/>
        <end position="163"/>
    </location>
</feature>
<gene>
    <name evidence="2" type="primary">pncC</name>
    <name evidence="2" type="ORF">GCM10009092_17090</name>
</gene>
<dbReference type="EMBL" id="BAAAEI010000007">
    <property type="protein sequence ID" value="GAA0353306.1"/>
    <property type="molecule type" value="Genomic_DNA"/>
</dbReference>
<protein>
    <submittedName>
        <fullName evidence="2">Nicotinamide-nucleotide amidase</fullName>
    </submittedName>
</protein>
<evidence type="ECO:0000259" key="1">
    <source>
        <dbReference type="Pfam" id="PF02464"/>
    </source>
</evidence>
<dbReference type="Gene3D" id="3.90.950.20">
    <property type="entry name" value="CinA-like"/>
    <property type="match status" value="1"/>
</dbReference>
<dbReference type="Proteomes" id="UP001501757">
    <property type="component" value="Unassembled WGS sequence"/>
</dbReference>
<accession>A0ABN0X2H4</accession>
<organism evidence="2 3">
    <name type="scientific">Bowmanella denitrificans</name>
    <dbReference type="NCBI Taxonomy" id="366582"/>
    <lineage>
        <taxon>Bacteria</taxon>
        <taxon>Pseudomonadati</taxon>
        <taxon>Pseudomonadota</taxon>
        <taxon>Gammaproteobacteria</taxon>
        <taxon>Alteromonadales</taxon>
        <taxon>Alteromonadaceae</taxon>
        <taxon>Bowmanella</taxon>
    </lineage>
</organism>
<evidence type="ECO:0000313" key="3">
    <source>
        <dbReference type="Proteomes" id="UP001501757"/>
    </source>
</evidence>
<comment type="caution">
    <text evidence="2">The sequence shown here is derived from an EMBL/GenBank/DDBJ whole genome shotgun (WGS) entry which is preliminary data.</text>
</comment>
<dbReference type="NCBIfam" id="TIGR00199">
    <property type="entry name" value="PncC_domain"/>
    <property type="match status" value="1"/>
</dbReference>
<dbReference type="NCBIfam" id="NF002975">
    <property type="entry name" value="PRK03661.1"/>
    <property type="match status" value="1"/>
</dbReference>